<dbReference type="GO" id="GO:0006516">
    <property type="term" value="P:glycoprotein catabolic process"/>
    <property type="evidence" value="ECO:0007669"/>
    <property type="project" value="TreeGrafter"/>
</dbReference>
<dbReference type="InterPro" id="IPR018325">
    <property type="entry name" value="Rad4/PNGase_transGLS-fold"/>
</dbReference>
<evidence type="ECO:0000256" key="3">
    <source>
        <dbReference type="ARBA" id="ARBA00022833"/>
    </source>
</evidence>
<comment type="similarity">
    <text evidence="1">Belongs to the transglutaminase-like superfamily. PNGase family.</text>
</comment>
<evidence type="ECO:0000259" key="5">
    <source>
        <dbReference type="SMART" id="SM00460"/>
    </source>
</evidence>
<keyword evidence="3" id="KW-0862">Zinc</keyword>
<dbReference type="InterPro" id="IPR038765">
    <property type="entry name" value="Papain-like_cys_pep_sf"/>
</dbReference>
<dbReference type="Gene3D" id="3.10.620.30">
    <property type="match status" value="1"/>
</dbReference>
<dbReference type="Gene3D" id="2.20.25.10">
    <property type="match status" value="1"/>
</dbReference>
<feature type="compositionally biased region" description="Basic and acidic residues" evidence="4">
    <location>
        <begin position="266"/>
        <end position="280"/>
    </location>
</feature>
<dbReference type="PANTHER" id="PTHR12143">
    <property type="entry name" value="PEPTIDE N-GLYCANASE PNGASE -RELATED"/>
    <property type="match status" value="1"/>
</dbReference>
<dbReference type="STRING" id="356882.A0A423WAB1"/>
<dbReference type="GO" id="GO:0005829">
    <property type="term" value="C:cytosol"/>
    <property type="evidence" value="ECO:0007669"/>
    <property type="project" value="TreeGrafter"/>
</dbReference>
<evidence type="ECO:0000313" key="6">
    <source>
        <dbReference type="EMBL" id="ROW00299.1"/>
    </source>
</evidence>
<evidence type="ECO:0000256" key="4">
    <source>
        <dbReference type="SAM" id="MobiDB-lite"/>
    </source>
</evidence>
<proteinExistence type="inferred from homology"/>
<accession>A0A423WAB1</accession>
<dbReference type="SUPFAM" id="SSF54001">
    <property type="entry name" value="Cysteine proteinases"/>
    <property type="match status" value="1"/>
</dbReference>
<dbReference type="EMBL" id="LKEA01000021">
    <property type="protein sequence ID" value="ROW00299.1"/>
    <property type="molecule type" value="Genomic_DNA"/>
</dbReference>
<evidence type="ECO:0000256" key="2">
    <source>
        <dbReference type="ARBA" id="ARBA00022723"/>
    </source>
</evidence>
<feature type="region of interest" description="Disordered" evidence="4">
    <location>
        <begin position="200"/>
        <end position="235"/>
    </location>
</feature>
<reference evidence="6 7" key="1">
    <citation type="submission" date="2015-09" db="EMBL/GenBank/DDBJ databases">
        <title>Host preference determinants of Valsa canker pathogens revealed by comparative genomics.</title>
        <authorList>
            <person name="Yin Z."/>
            <person name="Huang L."/>
        </authorList>
    </citation>
    <scope>NUCLEOTIDE SEQUENCE [LARGE SCALE GENOMIC DNA]</scope>
    <source>
        <strain evidence="6 7">03-1</strain>
    </source>
</reference>
<dbReference type="GO" id="GO:0046872">
    <property type="term" value="F:metal ion binding"/>
    <property type="evidence" value="ECO:0007669"/>
    <property type="project" value="UniProtKB-KW"/>
</dbReference>
<dbReference type="InterPro" id="IPR050883">
    <property type="entry name" value="PNGase"/>
</dbReference>
<feature type="compositionally biased region" description="Low complexity" evidence="4">
    <location>
        <begin position="602"/>
        <end position="618"/>
    </location>
</feature>
<evidence type="ECO:0000256" key="1">
    <source>
        <dbReference type="ARBA" id="ARBA00009390"/>
    </source>
</evidence>
<dbReference type="OrthoDB" id="409136at2759"/>
<feature type="compositionally biased region" description="Basic and acidic residues" evidence="4">
    <location>
        <begin position="568"/>
        <end position="588"/>
    </location>
</feature>
<dbReference type="Pfam" id="PF03835">
    <property type="entry name" value="Rad4"/>
    <property type="match status" value="1"/>
</dbReference>
<organism evidence="6 7">
    <name type="scientific">Cytospora schulzeri</name>
    <dbReference type="NCBI Taxonomy" id="448051"/>
    <lineage>
        <taxon>Eukaryota</taxon>
        <taxon>Fungi</taxon>
        <taxon>Dikarya</taxon>
        <taxon>Ascomycota</taxon>
        <taxon>Pezizomycotina</taxon>
        <taxon>Sordariomycetes</taxon>
        <taxon>Sordariomycetidae</taxon>
        <taxon>Diaporthales</taxon>
        <taxon>Cytosporaceae</taxon>
        <taxon>Cytospora</taxon>
    </lineage>
</organism>
<dbReference type="GO" id="GO:0005634">
    <property type="term" value="C:nucleus"/>
    <property type="evidence" value="ECO:0007669"/>
    <property type="project" value="TreeGrafter"/>
</dbReference>
<comment type="caution">
    <text evidence="6">The sequence shown here is derived from an EMBL/GenBank/DDBJ whole genome shotgun (WGS) entry which is preliminary data.</text>
</comment>
<gene>
    <name evidence="6" type="ORF">VMCG_07259</name>
</gene>
<feature type="domain" description="Transglutaminase-like" evidence="5">
    <location>
        <begin position="447"/>
        <end position="502"/>
    </location>
</feature>
<keyword evidence="2" id="KW-0479">Metal-binding</keyword>
<protein>
    <recommendedName>
        <fullName evidence="5">Transglutaminase-like domain-containing protein</fullName>
    </recommendedName>
</protein>
<keyword evidence="7" id="KW-1185">Reference proteome</keyword>
<dbReference type="GO" id="GO:0000224">
    <property type="term" value="F:peptide-N4-(N-acetyl-beta-glucosaminyl)asparagine amidase activity"/>
    <property type="evidence" value="ECO:0007669"/>
    <property type="project" value="TreeGrafter"/>
</dbReference>
<dbReference type="Proteomes" id="UP000283895">
    <property type="component" value="Unassembled WGS sequence"/>
</dbReference>
<dbReference type="AlphaFoldDB" id="A0A423WAB1"/>
<dbReference type="SMART" id="SM00460">
    <property type="entry name" value="TGc"/>
    <property type="match status" value="1"/>
</dbReference>
<sequence length="683" mass="74952">MDSKDQSSGLDYALLHVTPVGHIPDNSIKVGINDPSVVEVQRVVSPESLDVETLAATSRGIIKGYMSGTPSYSGVPGHGSFDKMFKVDLDGPLQRGDSGTWVIDAKCGDLYGHIIAGSPGDGVALIAPFTDIFEDVHDRLGESPHLPTAWDGAVGETTNDGSVEIEARLQDGASMSQSERLLNSVANNNIAAISTGNNNKTMSVAHESGGENQLPHTADAGPGPQQERNSDTAQSEIVIREREPSTQEGLALSEWWTQWSEGGETYDSHETMESKEKDKSTNTQSVPPTPSDNSPQIPTLVPTAPSSEDKTALEFRDLLWALAETPIDLRSTPPLLNNNLRTIYSEAEKKCNDLIAKADNMHKPEWGYQDCVIQALLQHFRHRFCLGDDEPCKSCNRTHPPFRTTGSKPPTPEESVTGATVAEIYRCVDENCSAYIRSLRYENGMVVSRVRRASVEDWAKSFTRLCHTLGSRARWVWSADSETWTEVYSEHQNRWVHVDVREGVWDRPQLYTEGWGMKMSYCIAFSADGATDVTCRYVRSPDCALPRTKCPEEVLLYIVQEIRKQRRMDMSEEEKSRLEREDATEARELQSYVVEPLTSGVSRLPTRRGPSSGGSSSTAFEQRGFPKSDDVSRGSAKGGSTSDAAGTGDLAHPPCNPPSCHSYTSVAPTAMPGRGSLPSINWR</sequence>
<feature type="region of interest" description="Disordered" evidence="4">
    <location>
        <begin position="264"/>
        <end position="308"/>
    </location>
</feature>
<name>A0A423WAB1_9PEZI</name>
<feature type="compositionally biased region" description="Polar residues" evidence="4">
    <location>
        <begin position="281"/>
        <end position="297"/>
    </location>
</feature>
<dbReference type="PANTHER" id="PTHR12143:SF19">
    <property type="entry name" value="PEPTIDE-N(4)-(N-ACETYL-BETA-GLUCOSAMINYL)ASPARAGINE AMIDASE"/>
    <property type="match status" value="1"/>
</dbReference>
<dbReference type="InterPro" id="IPR002931">
    <property type="entry name" value="Transglutaminase-like"/>
</dbReference>
<feature type="region of interest" description="Disordered" evidence="4">
    <location>
        <begin position="568"/>
        <end position="683"/>
    </location>
</feature>
<evidence type="ECO:0000313" key="7">
    <source>
        <dbReference type="Proteomes" id="UP000283895"/>
    </source>
</evidence>